<organism evidence="5 6">
    <name type="scientific">Sporolactobacillus mangiferae</name>
    <dbReference type="NCBI Taxonomy" id="2940498"/>
    <lineage>
        <taxon>Bacteria</taxon>
        <taxon>Bacillati</taxon>
        <taxon>Bacillota</taxon>
        <taxon>Bacilli</taxon>
        <taxon>Bacillales</taxon>
        <taxon>Sporolactobacillaceae</taxon>
        <taxon>Sporolactobacillus</taxon>
    </lineage>
</organism>
<comment type="subcellular location">
    <subcellularLocation>
        <location evidence="2">Cytoplasm</location>
    </subcellularLocation>
</comment>
<protein>
    <recommendedName>
        <fullName evidence="2">Pyrroline-5-carboxylate reductase</fullName>
        <shortName evidence="2">P5C reductase</shortName>
        <shortName evidence="2">P5CR</shortName>
        <ecNumber evidence="2">1.5.1.2</ecNumber>
    </recommendedName>
    <alternativeName>
        <fullName evidence="2">PCA reductase</fullName>
    </alternativeName>
</protein>
<comment type="pathway">
    <text evidence="2">Amino-acid biosynthesis; L-proline biosynthesis; L-proline from L-glutamate 5-semialdehyde: step 1/1.</text>
</comment>
<dbReference type="InterPro" id="IPR028939">
    <property type="entry name" value="P5C_Rdtase_cat_N"/>
</dbReference>
<evidence type="ECO:0000259" key="4">
    <source>
        <dbReference type="Pfam" id="PF14748"/>
    </source>
</evidence>
<dbReference type="Pfam" id="PF14748">
    <property type="entry name" value="P5CR_dimer"/>
    <property type="match status" value="1"/>
</dbReference>
<dbReference type="PIRSF" id="PIRSF000193">
    <property type="entry name" value="Pyrrol-5-carb_rd"/>
    <property type="match status" value="1"/>
</dbReference>
<comment type="similarity">
    <text evidence="1 2">Belongs to the pyrroline-5-carboxylate reductase family.</text>
</comment>
<dbReference type="HAMAP" id="MF_01925">
    <property type="entry name" value="P5C_reductase"/>
    <property type="match status" value="1"/>
</dbReference>
<dbReference type="EMBL" id="JAMAST010000001">
    <property type="protein sequence ID" value="MCL1630438.1"/>
    <property type="molecule type" value="Genomic_DNA"/>
</dbReference>
<sequence length="276" mass="30398">MRIGVIGTGNMGSLLVGALIRSRAVKPKFISVMNRTKEKALILKRKYHHLSVLTSPNEVLQHSDLVFICVKPDQFFPLLDSLRGAWHPSQVAISITSPISVRQLEQLIPCQVARVIPSIVNQSLAGSTLVTFGTEITDIQKSKLWALLSHFSHPIEIDEETIRAASDLASCGPAFLTFLLRKMIDGAVSTTPITQAQATQLTTEMISGLGKLLADGTYTLGELQKKVTVKGGITGIGIEVLEQENHDTFQKLFTETQKKFEEDRKQIDTAFNHGEH</sequence>
<comment type="catalytic activity">
    <reaction evidence="2">
        <text>L-proline + NADP(+) = (S)-1-pyrroline-5-carboxylate + NADPH + 2 H(+)</text>
        <dbReference type="Rhea" id="RHEA:14109"/>
        <dbReference type="ChEBI" id="CHEBI:15378"/>
        <dbReference type="ChEBI" id="CHEBI:17388"/>
        <dbReference type="ChEBI" id="CHEBI:57783"/>
        <dbReference type="ChEBI" id="CHEBI:58349"/>
        <dbReference type="ChEBI" id="CHEBI:60039"/>
        <dbReference type="EC" id="1.5.1.2"/>
    </reaction>
</comment>
<dbReference type="Pfam" id="PF03807">
    <property type="entry name" value="F420_oxidored"/>
    <property type="match status" value="1"/>
</dbReference>
<dbReference type="InterPro" id="IPR000304">
    <property type="entry name" value="Pyrroline-COOH_reductase"/>
</dbReference>
<comment type="catalytic activity">
    <reaction evidence="2">
        <text>L-proline + NAD(+) = (S)-1-pyrroline-5-carboxylate + NADH + 2 H(+)</text>
        <dbReference type="Rhea" id="RHEA:14105"/>
        <dbReference type="ChEBI" id="CHEBI:15378"/>
        <dbReference type="ChEBI" id="CHEBI:17388"/>
        <dbReference type="ChEBI" id="CHEBI:57540"/>
        <dbReference type="ChEBI" id="CHEBI:57945"/>
        <dbReference type="ChEBI" id="CHEBI:60039"/>
        <dbReference type="EC" id="1.5.1.2"/>
    </reaction>
</comment>
<evidence type="ECO:0000313" key="5">
    <source>
        <dbReference type="EMBL" id="MCL1630438.1"/>
    </source>
</evidence>
<dbReference type="InterPro" id="IPR053790">
    <property type="entry name" value="P5CR-like_CS"/>
</dbReference>
<comment type="caution">
    <text evidence="5">The sequence shown here is derived from an EMBL/GenBank/DDBJ whole genome shotgun (WGS) entry which is preliminary data.</text>
</comment>
<comment type="function">
    <text evidence="2">Catalyzes the reduction of 1-pyrroline-5-carboxylate (PCA) to L-proline.</text>
</comment>
<feature type="domain" description="Pyrroline-5-carboxylate reductase catalytic N-terminal" evidence="3">
    <location>
        <begin position="2"/>
        <end position="97"/>
    </location>
</feature>
<dbReference type="InterPro" id="IPR036291">
    <property type="entry name" value="NAD(P)-bd_dom_sf"/>
</dbReference>
<dbReference type="SUPFAM" id="SSF51735">
    <property type="entry name" value="NAD(P)-binding Rossmann-fold domains"/>
    <property type="match status" value="1"/>
</dbReference>
<dbReference type="PANTHER" id="PTHR11645">
    <property type="entry name" value="PYRROLINE-5-CARBOXYLATE REDUCTASE"/>
    <property type="match status" value="1"/>
</dbReference>
<dbReference type="InterPro" id="IPR029036">
    <property type="entry name" value="P5CR_dimer"/>
</dbReference>
<reference evidence="5 6" key="1">
    <citation type="submission" date="2022-05" db="EMBL/GenBank/DDBJ databases">
        <title>Sporolactobacillus sp nov CPB3-1, isolated from tree bark (Mangifera indica L.).</title>
        <authorList>
            <person name="Phuengjayaem S."/>
            <person name="Tanasupawat S."/>
        </authorList>
    </citation>
    <scope>NUCLEOTIDE SEQUENCE [LARGE SCALE GENOMIC DNA]</scope>
    <source>
        <strain evidence="5 6">CPB3-1</strain>
    </source>
</reference>
<dbReference type="InterPro" id="IPR008927">
    <property type="entry name" value="6-PGluconate_DH-like_C_sf"/>
</dbReference>
<keyword evidence="2" id="KW-0641">Proline biosynthesis</keyword>
<dbReference type="PROSITE" id="PS00521">
    <property type="entry name" value="P5CR"/>
    <property type="match status" value="1"/>
</dbReference>
<gene>
    <name evidence="5" type="primary">comER</name>
    <name evidence="2" type="synonym">proC</name>
    <name evidence="5" type="ORF">M3N64_00530</name>
</gene>
<evidence type="ECO:0000256" key="2">
    <source>
        <dbReference type="HAMAP-Rule" id="MF_01925"/>
    </source>
</evidence>
<dbReference type="RefSeq" id="WP_249094992.1">
    <property type="nucleotide sequence ID" value="NZ_JAMAST010000001.1"/>
</dbReference>
<keyword evidence="2" id="KW-0963">Cytoplasm</keyword>
<proteinExistence type="inferred from homology"/>
<accession>A0ABT0M6G0</accession>
<keyword evidence="6" id="KW-1185">Reference proteome</keyword>
<dbReference type="Gene3D" id="1.10.3730.10">
    <property type="entry name" value="ProC C-terminal domain-like"/>
    <property type="match status" value="1"/>
</dbReference>
<keyword evidence="2" id="KW-0521">NADP</keyword>
<name>A0ABT0M6G0_9BACL</name>
<feature type="domain" description="Pyrroline-5-carboxylate reductase dimerisation" evidence="4">
    <location>
        <begin position="159"/>
        <end position="262"/>
    </location>
</feature>
<dbReference type="PANTHER" id="PTHR11645:SF51">
    <property type="entry name" value="COME OPERON PROTEIN 4"/>
    <property type="match status" value="1"/>
</dbReference>
<keyword evidence="2" id="KW-0560">Oxidoreductase</keyword>
<dbReference type="EC" id="1.5.1.2" evidence="2"/>
<evidence type="ECO:0000313" key="6">
    <source>
        <dbReference type="Proteomes" id="UP001203004"/>
    </source>
</evidence>
<evidence type="ECO:0000256" key="1">
    <source>
        <dbReference type="ARBA" id="ARBA00005525"/>
    </source>
</evidence>
<dbReference type="SUPFAM" id="SSF48179">
    <property type="entry name" value="6-phosphogluconate dehydrogenase C-terminal domain-like"/>
    <property type="match status" value="1"/>
</dbReference>
<dbReference type="Proteomes" id="UP001203004">
    <property type="component" value="Unassembled WGS sequence"/>
</dbReference>
<dbReference type="NCBIfam" id="NF005814">
    <property type="entry name" value="PRK07680.1"/>
    <property type="match status" value="1"/>
</dbReference>
<evidence type="ECO:0000259" key="3">
    <source>
        <dbReference type="Pfam" id="PF03807"/>
    </source>
</evidence>
<dbReference type="Gene3D" id="3.40.50.720">
    <property type="entry name" value="NAD(P)-binding Rossmann-like Domain"/>
    <property type="match status" value="1"/>
</dbReference>
<keyword evidence="2" id="KW-0028">Amino-acid biosynthesis</keyword>